<dbReference type="Proteomes" id="UP000095283">
    <property type="component" value="Unplaced"/>
</dbReference>
<reference evidence="3" key="1">
    <citation type="submission" date="2016-11" db="UniProtKB">
        <authorList>
            <consortium name="WormBaseParasite"/>
        </authorList>
    </citation>
    <scope>IDENTIFICATION</scope>
</reference>
<accession>A0A1I7X424</accession>
<dbReference type="WBParaSite" id="Hba_12135">
    <property type="protein sequence ID" value="Hba_12135"/>
    <property type="gene ID" value="Hba_12135"/>
</dbReference>
<proteinExistence type="predicted"/>
<evidence type="ECO:0000313" key="2">
    <source>
        <dbReference type="Proteomes" id="UP000095283"/>
    </source>
</evidence>
<evidence type="ECO:0000313" key="3">
    <source>
        <dbReference type="WBParaSite" id="Hba_12135"/>
    </source>
</evidence>
<feature type="region of interest" description="Disordered" evidence="1">
    <location>
        <begin position="30"/>
        <end position="124"/>
    </location>
</feature>
<dbReference type="AlphaFoldDB" id="A0A1I7X424"/>
<sequence length="124" mass="14252">MSVKNSQRNSMPMKRVSAYTRIEDYEAALKEWEETKPPGSASSADPFGHYKKKFEERESSRQSEVDTQSVRASSGQVEEDQDAEDEHEAHDGSEKGEDEADEEEVEERSEAEEEEDEEEDEEEE</sequence>
<feature type="compositionally biased region" description="Basic and acidic residues" evidence="1">
    <location>
        <begin position="53"/>
        <end position="64"/>
    </location>
</feature>
<organism evidence="2 3">
    <name type="scientific">Heterorhabditis bacteriophora</name>
    <name type="common">Entomopathogenic nematode worm</name>
    <dbReference type="NCBI Taxonomy" id="37862"/>
    <lineage>
        <taxon>Eukaryota</taxon>
        <taxon>Metazoa</taxon>
        <taxon>Ecdysozoa</taxon>
        <taxon>Nematoda</taxon>
        <taxon>Chromadorea</taxon>
        <taxon>Rhabditida</taxon>
        <taxon>Rhabditina</taxon>
        <taxon>Rhabditomorpha</taxon>
        <taxon>Strongyloidea</taxon>
        <taxon>Heterorhabditidae</taxon>
        <taxon>Heterorhabditis</taxon>
    </lineage>
</organism>
<feature type="compositionally biased region" description="Acidic residues" evidence="1">
    <location>
        <begin position="77"/>
        <end position="86"/>
    </location>
</feature>
<protein>
    <submittedName>
        <fullName evidence="3">HMG box domain-containing protein</fullName>
    </submittedName>
</protein>
<feature type="compositionally biased region" description="Acidic residues" evidence="1">
    <location>
        <begin position="96"/>
        <end position="124"/>
    </location>
</feature>
<evidence type="ECO:0000256" key="1">
    <source>
        <dbReference type="SAM" id="MobiDB-lite"/>
    </source>
</evidence>
<name>A0A1I7X424_HETBA</name>
<keyword evidence="2" id="KW-1185">Reference proteome</keyword>
<feature type="compositionally biased region" description="Polar residues" evidence="1">
    <location>
        <begin position="65"/>
        <end position="76"/>
    </location>
</feature>